<reference evidence="2" key="1">
    <citation type="submission" date="2020-08" db="EMBL/GenBank/DDBJ databases">
        <title>Multicomponent nature underlies the extraordinary mechanical properties of spider dragline silk.</title>
        <authorList>
            <person name="Kono N."/>
            <person name="Nakamura H."/>
            <person name="Mori M."/>
            <person name="Yoshida Y."/>
            <person name="Ohtoshi R."/>
            <person name="Malay A.D."/>
            <person name="Moran D.A.P."/>
            <person name="Tomita M."/>
            <person name="Numata K."/>
            <person name="Arakawa K."/>
        </authorList>
    </citation>
    <scope>NUCLEOTIDE SEQUENCE</scope>
</reference>
<evidence type="ECO:0000313" key="2">
    <source>
        <dbReference type="EMBL" id="GFT41646.1"/>
    </source>
</evidence>
<feature type="chain" id="PRO_5036498808" description="Spider venom protein" evidence="1">
    <location>
        <begin position="22"/>
        <end position="97"/>
    </location>
</feature>
<comment type="caution">
    <text evidence="2">The sequence shown here is derived from an EMBL/GenBank/DDBJ whole genome shotgun (WGS) entry which is preliminary data.</text>
</comment>
<dbReference type="EMBL" id="BMAW01063742">
    <property type="protein sequence ID" value="GFT41646.1"/>
    <property type="molecule type" value="Genomic_DNA"/>
</dbReference>
<sequence length="97" mass="11706">MFFRISYNFFIIICYQQLTFAFLEYDYDFDTSESESHASYDDPFFDSTAESYSYISYIDIESDSSPSDLEMNYADYDYSVPHALYETDTMKRFNRKY</sequence>
<feature type="signal peptide" evidence="1">
    <location>
        <begin position="1"/>
        <end position="21"/>
    </location>
</feature>
<organism evidence="2 3">
    <name type="scientific">Nephila pilipes</name>
    <name type="common">Giant wood spider</name>
    <name type="synonym">Nephila maculata</name>
    <dbReference type="NCBI Taxonomy" id="299642"/>
    <lineage>
        <taxon>Eukaryota</taxon>
        <taxon>Metazoa</taxon>
        <taxon>Ecdysozoa</taxon>
        <taxon>Arthropoda</taxon>
        <taxon>Chelicerata</taxon>
        <taxon>Arachnida</taxon>
        <taxon>Araneae</taxon>
        <taxon>Araneomorphae</taxon>
        <taxon>Entelegynae</taxon>
        <taxon>Araneoidea</taxon>
        <taxon>Nephilidae</taxon>
        <taxon>Nephila</taxon>
    </lineage>
</organism>
<proteinExistence type="predicted"/>
<dbReference type="AlphaFoldDB" id="A0A8X6P099"/>
<dbReference type="Proteomes" id="UP000887013">
    <property type="component" value="Unassembled WGS sequence"/>
</dbReference>
<accession>A0A8X6P099</accession>
<evidence type="ECO:0008006" key="4">
    <source>
        <dbReference type="Google" id="ProtNLM"/>
    </source>
</evidence>
<keyword evidence="3" id="KW-1185">Reference proteome</keyword>
<protein>
    <recommendedName>
        <fullName evidence="4">Spider venom protein</fullName>
    </recommendedName>
</protein>
<evidence type="ECO:0000256" key="1">
    <source>
        <dbReference type="SAM" id="SignalP"/>
    </source>
</evidence>
<evidence type="ECO:0000313" key="3">
    <source>
        <dbReference type="Proteomes" id="UP000887013"/>
    </source>
</evidence>
<gene>
    <name evidence="2" type="ORF">NPIL_221941</name>
</gene>
<name>A0A8X6P099_NEPPI</name>
<keyword evidence="1" id="KW-0732">Signal</keyword>